<sequence>MLGTTFWSTLAHDLETAERRESELIDTSEFWGDMMDKGADICRLPTTQYAAKALLQRMARKEAKALRYQEELVVHQLGFENTSANNRMVEQEVKKAEEKLKLETDARKAEIRSSEQQRQEKMKAKGREIEKNMKK</sequence>
<dbReference type="EMBL" id="JAFEKC020000017">
    <property type="protein sequence ID" value="KAK0510283.1"/>
    <property type="molecule type" value="Genomic_DNA"/>
</dbReference>
<gene>
    <name evidence="2" type="ORF">JMJ35_007677</name>
</gene>
<reference evidence="2" key="1">
    <citation type="submission" date="2023-03" db="EMBL/GenBank/DDBJ databases">
        <title>Complete genome of Cladonia borealis.</title>
        <authorList>
            <person name="Park H."/>
        </authorList>
    </citation>
    <scope>NUCLEOTIDE SEQUENCE</scope>
    <source>
        <strain evidence="2">ANT050790</strain>
    </source>
</reference>
<evidence type="ECO:0000313" key="2">
    <source>
        <dbReference type="EMBL" id="KAK0510283.1"/>
    </source>
</evidence>
<accession>A0AA39UZS5</accession>
<feature type="region of interest" description="Disordered" evidence="1">
    <location>
        <begin position="105"/>
        <end position="135"/>
    </location>
</feature>
<protein>
    <submittedName>
        <fullName evidence="2">Uncharacterized protein</fullName>
    </submittedName>
</protein>
<keyword evidence="3" id="KW-1185">Reference proteome</keyword>
<dbReference type="Proteomes" id="UP001166286">
    <property type="component" value="Unassembled WGS sequence"/>
</dbReference>
<evidence type="ECO:0000313" key="3">
    <source>
        <dbReference type="Proteomes" id="UP001166286"/>
    </source>
</evidence>
<organism evidence="2 3">
    <name type="scientific">Cladonia borealis</name>
    <dbReference type="NCBI Taxonomy" id="184061"/>
    <lineage>
        <taxon>Eukaryota</taxon>
        <taxon>Fungi</taxon>
        <taxon>Dikarya</taxon>
        <taxon>Ascomycota</taxon>
        <taxon>Pezizomycotina</taxon>
        <taxon>Lecanoromycetes</taxon>
        <taxon>OSLEUM clade</taxon>
        <taxon>Lecanoromycetidae</taxon>
        <taxon>Lecanorales</taxon>
        <taxon>Lecanorineae</taxon>
        <taxon>Cladoniaceae</taxon>
        <taxon>Cladonia</taxon>
    </lineage>
</organism>
<name>A0AA39UZS5_9LECA</name>
<comment type="caution">
    <text evidence="2">The sequence shown here is derived from an EMBL/GenBank/DDBJ whole genome shotgun (WGS) entry which is preliminary data.</text>
</comment>
<evidence type="ECO:0000256" key="1">
    <source>
        <dbReference type="SAM" id="MobiDB-lite"/>
    </source>
</evidence>
<proteinExistence type="predicted"/>
<dbReference type="AlphaFoldDB" id="A0AA39UZS5"/>